<comment type="caution">
    <text evidence="1">The sequence shown here is derived from an EMBL/GenBank/DDBJ whole genome shotgun (WGS) entry which is preliminary data.</text>
</comment>
<protein>
    <submittedName>
        <fullName evidence="1">Uncharacterized protein</fullName>
    </submittedName>
</protein>
<evidence type="ECO:0000313" key="1">
    <source>
        <dbReference type="EMBL" id="KAJ9540846.1"/>
    </source>
</evidence>
<dbReference type="EMBL" id="JARYMX010000007">
    <property type="protein sequence ID" value="KAJ9540846.1"/>
    <property type="molecule type" value="Genomic_DNA"/>
</dbReference>
<reference evidence="1" key="1">
    <citation type="submission" date="2023-03" db="EMBL/GenBank/DDBJ databases">
        <title>Chromosome-scale reference genome and RAD-based genetic map of yellow starthistle (Centaurea solstitialis) reveal putative structural variation and QTLs associated with invader traits.</title>
        <authorList>
            <person name="Reatini B."/>
            <person name="Cang F.A."/>
            <person name="Jiang Q."/>
            <person name="Mckibben M.T.W."/>
            <person name="Barker M.S."/>
            <person name="Rieseberg L.H."/>
            <person name="Dlugosch K.M."/>
        </authorList>
    </citation>
    <scope>NUCLEOTIDE SEQUENCE</scope>
    <source>
        <strain evidence="1">CAN-66</strain>
        <tissue evidence="1">Leaf</tissue>
    </source>
</reference>
<accession>A0AA38WA62</accession>
<dbReference type="AlphaFoldDB" id="A0AA38WA62"/>
<gene>
    <name evidence="1" type="ORF">OSB04_027352</name>
</gene>
<dbReference type="Proteomes" id="UP001172457">
    <property type="component" value="Chromosome 7"/>
</dbReference>
<organism evidence="1 2">
    <name type="scientific">Centaurea solstitialis</name>
    <name type="common">yellow star-thistle</name>
    <dbReference type="NCBI Taxonomy" id="347529"/>
    <lineage>
        <taxon>Eukaryota</taxon>
        <taxon>Viridiplantae</taxon>
        <taxon>Streptophyta</taxon>
        <taxon>Embryophyta</taxon>
        <taxon>Tracheophyta</taxon>
        <taxon>Spermatophyta</taxon>
        <taxon>Magnoliopsida</taxon>
        <taxon>eudicotyledons</taxon>
        <taxon>Gunneridae</taxon>
        <taxon>Pentapetalae</taxon>
        <taxon>asterids</taxon>
        <taxon>campanulids</taxon>
        <taxon>Asterales</taxon>
        <taxon>Asteraceae</taxon>
        <taxon>Carduoideae</taxon>
        <taxon>Cardueae</taxon>
        <taxon>Centaureinae</taxon>
        <taxon>Centaurea</taxon>
    </lineage>
</organism>
<evidence type="ECO:0000313" key="2">
    <source>
        <dbReference type="Proteomes" id="UP001172457"/>
    </source>
</evidence>
<proteinExistence type="predicted"/>
<keyword evidence="2" id="KW-1185">Reference proteome</keyword>
<name>A0AA38WA62_9ASTR</name>
<sequence length="142" mass="15816">MASSVPFFDLQNDEASKLLPRYSIDFNVGYEIGGYFTVRVTGRSQTPKCDEFGWNILVDLFGSSFLNTTVLGNIYFYNFPQHNSPKSISLIFPNISAFKLTNAYGVSPGNHPPLPPSPPRLLSDACTTPIQPSHYLDSLRHL</sequence>